<dbReference type="AlphaFoldDB" id="A0A6B1G524"/>
<gene>
    <name evidence="3" type="ORF">F4148_12315</name>
</gene>
<keyword evidence="1 3" id="KW-0378">Hydrolase</keyword>
<name>A0A6B1G524_9CHLR</name>
<dbReference type="PANTHER" id="PTHR43674">
    <property type="entry name" value="NITRILASE C965.09-RELATED"/>
    <property type="match status" value="1"/>
</dbReference>
<evidence type="ECO:0000259" key="2">
    <source>
        <dbReference type="PROSITE" id="PS50263"/>
    </source>
</evidence>
<dbReference type="CDD" id="cd07197">
    <property type="entry name" value="nitrilase"/>
    <property type="match status" value="1"/>
</dbReference>
<dbReference type="GO" id="GO:0016811">
    <property type="term" value="F:hydrolase activity, acting on carbon-nitrogen (but not peptide) bonds, in linear amides"/>
    <property type="evidence" value="ECO:0007669"/>
    <property type="project" value="UniProtKB-ARBA"/>
</dbReference>
<feature type="domain" description="CN hydrolase" evidence="2">
    <location>
        <begin position="5"/>
        <end position="254"/>
    </location>
</feature>
<dbReference type="InterPro" id="IPR003010">
    <property type="entry name" value="C-N_Hydrolase"/>
</dbReference>
<comment type="caution">
    <text evidence="3">The sequence shown here is derived from an EMBL/GenBank/DDBJ whole genome shotgun (WGS) entry which is preliminary data.</text>
</comment>
<dbReference type="EMBL" id="VYDA01000441">
    <property type="protein sequence ID" value="MYH62496.1"/>
    <property type="molecule type" value="Genomic_DNA"/>
</dbReference>
<organism evidence="3">
    <name type="scientific">Caldilineaceae bacterium SB0675_bin_29</name>
    <dbReference type="NCBI Taxonomy" id="2605266"/>
    <lineage>
        <taxon>Bacteria</taxon>
        <taxon>Bacillati</taxon>
        <taxon>Chloroflexota</taxon>
        <taxon>Caldilineae</taxon>
        <taxon>Caldilineales</taxon>
        <taxon>Caldilineaceae</taxon>
    </lineage>
</organism>
<dbReference type="PANTHER" id="PTHR43674:SF2">
    <property type="entry name" value="BETA-UREIDOPROPIONASE"/>
    <property type="match status" value="1"/>
</dbReference>
<evidence type="ECO:0000313" key="3">
    <source>
        <dbReference type="EMBL" id="MYH62496.1"/>
    </source>
</evidence>
<dbReference type="InterPro" id="IPR036526">
    <property type="entry name" value="C-N_Hydrolase_sf"/>
</dbReference>
<evidence type="ECO:0000256" key="1">
    <source>
        <dbReference type="ARBA" id="ARBA00022801"/>
    </source>
</evidence>
<protein>
    <submittedName>
        <fullName evidence="3">Carbon-nitrogen hydrolase family protein</fullName>
    </submittedName>
</protein>
<dbReference type="Gene3D" id="3.60.110.10">
    <property type="entry name" value="Carbon-nitrogen hydrolase"/>
    <property type="match status" value="1"/>
</dbReference>
<dbReference type="Pfam" id="PF00795">
    <property type="entry name" value="CN_hydrolase"/>
    <property type="match status" value="1"/>
</dbReference>
<accession>A0A6B1G524</accession>
<proteinExistence type="predicted"/>
<sequence>MYEKVEVAAISYRPVKWDKAANADRMEELFVQAAQENPRMILTTEGALEGYIVMEIVEGRAPADAMLDVAEPIDGPYIRRFRKLARSLNTCLAFGFAERIGDEAYNCAIFLDQEGEIRGRYHKVQLAEGTHSTWSFNRIGKKLRAFDTPIGRAGFVICNDRWNPHIARALVLDGARIILIPSYGSKTKNQNQAVLARARENGVPIVEANVGMNLIISKGEICAYQWGNDQITHAVVEVPAAPGEATARKAEQDYLAAQAPEMERRYQRTLERVERMASA</sequence>
<reference evidence="3" key="1">
    <citation type="submission" date="2019-09" db="EMBL/GenBank/DDBJ databases">
        <title>Characterisation of the sponge microbiome using genome-centric metagenomics.</title>
        <authorList>
            <person name="Engelberts J.P."/>
            <person name="Robbins S.J."/>
            <person name="De Goeij J.M."/>
            <person name="Aranda M."/>
            <person name="Bell S.C."/>
            <person name="Webster N.S."/>
        </authorList>
    </citation>
    <scope>NUCLEOTIDE SEQUENCE</scope>
    <source>
        <strain evidence="3">SB0675_bin_29</strain>
    </source>
</reference>
<dbReference type="InterPro" id="IPR050345">
    <property type="entry name" value="Aliph_Amidase/BUP"/>
</dbReference>
<dbReference type="PROSITE" id="PS50263">
    <property type="entry name" value="CN_HYDROLASE"/>
    <property type="match status" value="1"/>
</dbReference>
<dbReference type="SUPFAM" id="SSF56317">
    <property type="entry name" value="Carbon-nitrogen hydrolase"/>
    <property type="match status" value="1"/>
</dbReference>